<protein>
    <submittedName>
        <fullName evidence="4">TlpA family protein disulfide reductase</fullName>
    </submittedName>
</protein>
<dbReference type="InterPro" id="IPR036249">
    <property type="entry name" value="Thioredoxin-like_sf"/>
</dbReference>
<dbReference type="GO" id="GO:0015036">
    <property type="term" value="F:disulfide oxidoreductase activity"/>
    <property type="evidence" value="ECO:0007669"/>
    <property type="project" value="UniProtKB-ARBA"/>
</dbReference>
<dbReference type="InterPro" id="IPR000866">
    <property type="entry name" value="AhpC/TSA"/>
</dbReference>
<dbReference type="Pfam" id="PF00578">
    <property type="entry name" value="AhpC-TSA"/>
    <property type="match status" value="1"/>
</dbReference>
<dbReference type="InterPro" id="IPR013766">
    <property type="entry name" value="Thioredoxin_domain"/>
</dbReference>
<gene>
    <name evidence="4" type="ORF">LH440_03135</name>
</gene>
<sequence length="160" mass="17700">MPLRLIRTLLLACLLLPALAQAASLADTRFTDLKGQSRTLTDWRGRVVVVNFWATWCAPCREEMPMLNTYAQKWGPHGVSVVGIALDQAVEVKNFVQMFSITYPVLLGGNQAAMDLMRANGNPVGALPFTLVLDRQGRPVARITGRLTEEQLDAVVLPRR</sequence>
<dbReference type="Gene3D" id="3.40.30.10">
    <property type="entry name" value="Glutaredoxin"/>
    <property type="match status" value="1"/>
</dbReference>
<keyword evidence="2" id="KW-0732">Signal</keyword>
<reference evidence="4 5" key="1">
    <citation type="submission" date="2021-10" db="EMBL/GenBank/DDBJ databases">
        <title>Whole-genome sequencing analysis of Laribacter hongkongensis: virulence gene profiles, carbohydrate-active enzyme prediction, and antimicrobial resistance characterization.</title>
        <authorList>
            <person name="Yuan P."/>
            <person name="Zhan Y."/>
            <person name="Chen D."/>
        </authorList>
    </citation>
    <scope>NUCLEOTIDE SEQUENCE [LARGE SCALE GENOMIC DNA]</scope>
    <source>
        <strain evidence="4 5">W67</strain>
    </source>
</reference>
<dbReference type="PROSITE" id="PS00194">
    <property type="entry name" value="THIOREDOXIN_1"/>
    <property type="match status" value="1"/>
</dbReference>
<evidence type="ECO:0000259" key="3">
    <source>
        <dbReference type="PROSITE" id="PS51352"/>
    </source>
</evidence>
<evidence type="ECO:0000313" key="5">
    <source>
        <dbReference type="Proteomes" id="UP001200247"/>
    </source>
</evidence>
<dbReference type="InterPro" id="IPR017937">
    <property type="entry name" value="Thioredoxin_CS"/>
</dbReference>
<dbReference type="InterPro" id="IPR050553">
    <property type="entry name" value="Thioredoxin_ResA/DsbE_sf"/>
</dbReference>
<dbReference type="PANTHER" id="PTHR42852">
    <property type="entry name" value="THIOL:DISULFIDE INTERCHANGE PROTEIN DSBE"/>
    <property type="match status" value="1"/>
</dbReference>
<dbReference type="EMBL" id="JAJAXM010000004">
    <property type="protein sequence ID" value="MCG9024910.1"/>
    <property type="molecule type" value="Genomic_DNA"/>
</dbReference>
<dbReference type="PANTHER" id="PTHR42852:SF13">
    <property type="entry name" value="PROTEIN DIPZ"/>
    <property type="match status" value="1"/>
</dbReference>
<keyword evidence="1" id="KW-0676">Redox-active center</keyword>
<evidence type="ECO:0000256" key="1">
    <source>
        <dbReference type="ARBA" id="ARBA00023284"/>
    </source>
</evidence>
<evidence type="ECO:0000313" key="4">
    <source>
        <dbReference type="EMBL" id="MCG9024910.1"/>
    </source>
</evidence>
<feature type="chain" id="PRO_5044474949" evidence="2">
    <location>
        <begin position="23"/>
        <end position="160"/>
    </location>
</feature>
<evidence type="ECO:0000256" key="2">
    <source>
        <dbReference type="SAM" id="SignalP"/>
    </source>
</evidence>
<dbReference type="AlphaFoldDB" id="A0AAP2SRV5"/>
<dbReference type="CDD" id="cd02966">
    <property type="entry name" value="TlpA_like_family"/>
    <property type="match status" value="1"/>
</dbReference>
<proteinExistence type="predicted"/>
<dbReference type="GeneID" id="75108286"/>
<dbReference type="SUPFAM" id="SSF52833">
    <property type="entry name" value="Thioredoxin-like"/>
    <property type="match status" value="1"/>
</dbReference>
<comment type="caution">
    <text evidence="4">The sequence shown here is derived from an EMBL/GenBank/DDBJ whole genome shotgun (WGS) entry which is preliminary data.</text>
</comment>
<accession>A0AAP2SRV5</accession>
<feature type="domain" description="Thioredoxin" evidence="3">
    <location>
        <begin position="14"/>
        <end position="160"/>
    </location>
</feature>
<dbReference type="PROSITE" id="PS51352">
    <property type="entry name" value="THIOREDOXIN_2"/>
    <property type="match status" value="1"/>
</dbReference>
<organism evidence="4 5">
    <name type="scientific">Laribacter hongkongensis</name>
    <dbReference type="NCBI Taxonomy" id="168471"/>
    <lineage>
        <taxon>Bacteria</taxon>
        <taxon>Pseudomonadati</taxon>
        <taxon>Pseudomonadota</taxon>
        <taxon>Betaproteobacteria</taxon>
        <taxon>Neisseriales</taxon>
        <taxon>Aquaspirillaceae</taxon>
        <taxon>Laribacter</taxon>
    </lineage>
</organism>
<dbReference type="Proteomes" id="UP001200247">
    <property type="component" value="Unassembled WGS sequence"/>
</dbReference>
<dbReference type="RefSeq" id="WP_034984674.1">
    <property type="nucleotide sequence ID" value="NZ_CP022115.1"/>
</dbReference>
<name>A0AAP2SRV5_9NEIS</name>
<feature type="signal peptide" evidence="2">
    <location>
        <begin position="1"/>
        <end position="22"/>
    </location>
</feature>
<dbReference type="GO" id="GO:0016209">
    <property type="term" value="F:antioxidant activity"/>
    <property type="evidence" value="ECO:0007669"/>
    <property type="project" value="InterPro"/>
</dbReference>